<dbReference type="Proteomes" id="UP001311232">
    <property type="component" value="Unassembled WGS sequence"/>
</dbReference>
<protein>
    <submittedName>
        <fullName evidence="2">Uncharacterized protein</fullName>
    </submittedName>
</protein>
<accession>A0AAV9RUR7</accession>
<proteinExistence type="predicted"/>
<feature type="compositionally biased region" description="Low complexity" evidence="1">
    <location>
        <begin position="54"/>
        <end position="66"/>
    </location>
</feature>
<sequence>MAEVQQLRRAAGGGDELLRSQKSYADVLDSIDKKLTSLDARLDLVKVSPSGGISSSEEFLEFSQEQPRFAHN</sequence>
<dbReference type="AlphaFoldDB" id="A0AAV9RUR7"/>
<evidence type="ECO:0000313" key="2">
    <source>
        <dbReference type="EMBL" id="KAK5612748.1"/>
    </source>
</evidence>
<dbReference type="EMBL" id="JAHHUM010001315">
    <property type="protein sequence ID" value="KAK5612748.1"/>
    <property type="molecule type" value="Genomic_DNA"/>
</dbReference>
<reference evidence="2 3" key="1">
    <citation type="submission" date="2021-06" db="EMBL/GenBank/DDBJ databases">
        <authorList>
            <person name="Palmer J.M."/>
        </authorList>
    </citation>
    <scope>NUCLEOTIDE SEQUENCE [LARGE SCALE GENOMIC DNA]</scope>
    <source>
        <strain evidence="2 3">MEX-2019</strain>
        <tissue evidence="2">Muscle</tissue>
    </source>
</reference>
<keyword evidence="3" id="KW-1185">Reference proteome</keyword>
<evidence type="ECO:0000256" key="1">
    <source>
        <dbReference type="SAM" id="MobiDB-lite"/>
    </source>
</evidence>
<gene>
    <name evidence="2" type="ORF">CRENBAI_007598</name>
</gene>
<evidence type="ECO:0000313" key="3">
    <source>
        <dbReference type="Proteomes" id="UP001311232"/>
    </source>
</evidence>
<comment type="caution">
    <text evidence="2">The sequence shown here is derived from an EMBL/GenBank/DDBJ whole genome shotgun (WGS) entry which is preliminary data.</text>
</comment>
<name>A0AAV9RUR7_9TELE</name>
<feature type="region of interest" description="Disordered" evidence="1">
    <location>
        <begin position="49"/>
        <end position="72"/>
    </location>
</feature>
<organism evidence="2 3">
    <name type="scientific">Crenichthys baileyi</name>
    <name type="common">White River springfish</name>
    <dbReference type="NCBI Taxonomy" id="28760"/>
    <lineage>
        <taxon>Eukaryota</taxon>
        <taxon>Metazoa</taxon>
        <taxon>Chordata</taxon>
        <taxon>Craniata</taxon>
        <taxon>Vertebrata</taxon>
        <taxon>Euteleostomi</taxon>
        <taxon>Actinopterygii</taxon>
        <taxon>Neopterygii</taxon>
        <taxon>Teleostei</taxon>
        <taxon>Neoteleostei</taxon>
        <taxon>Acanthomorphata</taxon>
        <taxon>Ovalentaria</taxon>
        <taxon>Atherinomorphae</taxon>
        <taxon>Cyprinodontiformes</taxon>
        <taxon>Goodeidae</taxon>
        <taxon>Crenichthys</taxon>
    </lineage>
</organism>